<dbReference type="NCBIfam" id="TIGR01614">
    <property type="entry name" value="PME_inhib"/>
    <property type="match status" value="1"/>
</dbReference>
<evidence type="ECO:0000313" key="6">
    <source>
        <dbReference type="RefSeq" id="XP_050941504.1"/>
    </source>
</evidence>
<keyword evidence="5" id="KW-1185">Reference proteome</keyword>
<dbReference type="Gene3D" id="1.20.140.40">
    <property type="entry name" value="Invertase/pectin methylesterase inhibitor family protein"/>
    <property type="match status" value="1"/>
</dbReference>
<dbReference type="InterPro" id="IPR052421">
    <property type="entry name" value="PCW_Enzyme_Inhibitor"/>
</dbReference>
<gene>
    <name evidence="6" type="primary">LOC127149686</name>
</gene>
<feature type="domain" description="Pectinesterase inhibitor" evidence="4">
    <location>
        <begin position="7"/>
        <end position="132"/>
    </location>
</feature>
<dbReference type="PANTHER" id="PTHR36710">
    <property type="entry name" value="PECTINESTERASE INHIBITOR-LIKE"/>
    <property type="match status" value="1"/>
</dbReference>
<evidence type="ECO:0000256" key="3">
    <source>
        <dbReference type="ARBA" id="ARBA00038471"/>
    </source>
</evidence>
<keyword evidence="2" id="KW-1015">Disulfide bond</keyword>
<organism evidence="5 6">
    <name type="scientific">Cucumis melo</name>
    <name type="common">Muskmelon</name>
    <dbReference type="NCBI Taxonomy" id="3656"/>
    <lineage>
        <taxon>Eukaryota</taxon>
        <taxon>Viridiplantae</taxon>
        <taxon>Streptophyta</taxon>
        <taxon>Embryophyta</taxon>
        <taxon>Tracheophyta</taxon>
        <taxon>Spermatophyta</taxon>
        <taxon>Magnoliopsida</taxon>
        <taxon>eudicotyledons</taxon>
        <taxon>Gunneridae</taxon>
        <taxon>Pentapetalae</taxon>
        <taxon>rosids</taxon>
        <taxon>fabids</taxon>
        <taxon>Cucurbitales</taxon>
        <taxon>Cucurbitaceae</taxon>
        <taxon>Benincaseae</taxon>
        <taxon>Cucumis</taxon>
    </lineage>
</organism>
<evidence type="ECO:0000259" key="4">
    <source>
        <dbReference type="SMART" id="SM00856"/>
    </source>
</evidence>
<dbReference type="RefSeq" id="XP_050941504.1">
    <property type="nucleotide sequence ID" value="XM_051085547.1"/>
</dbReference>
<proteinExistence type="inferred from homology"/>
<comment type="similarity">
    <text evidence="3">Belongs to the PMEI family.</text>
</comment>
<dbReference type="CDD" id="cd15797">
    <property type="entry name" value="PMEI"/>
    <property type="match status" value="1"/>
</dbReference>
<keyword evidence="1" id="KW-0732">Signal</keyword>
<evidence type="ECO:0000256" key="2">
    <source>
        <dbReference type="ARBA" id="ARBA00023157"/>
    </source>
</evidence>
<dbReference type="InterPro" id="IPR035513">
    <property type="entry name" value="Invertase/methylesterase_inhib"/>
</dbReference>
<dbReference type="SMART" id="SM00856">
    <property type="entry name" value="PMEI"/>
    <property type="match status" value="1"/>
</dbReference>
<dbReference type="Proteomes" id="UP001652600">
    <property type="component" value="Chromosome 6"/>
</dbReference>
<dbReference type="GeneID" id="127149686"/>
<dbReference type="PANTHER" id="PTHR36710:SF4">
    <property type="entry name" value="PLANT INVERTASE_PECTIN METHYLESTERASE INHIBITOR SUPERFAMILY PROTEIN"/>
    <property type="match status" value="1"/>
</dbReference>
<dbReference type="InterPro" id="IPR006501">
    <property type="entry name" value="Pectinesterase_inhib_dom"/>
</dbReference>
<evidence type="ECO:0000256" key="1">
    <source>
        <dbReference type="ARBA" id="ARBA00022729"/>
    </source>
</evidence>
<protein>
    <submittedName>
        <fullName evidence="6">Pectinesterase inhibitor-like</fullName>
    </submittedName>
</protein>
<dbReference type="SUPFAM" id="SSF101148">
    <property type="entry name" value="Plant invertase/pectin methylesterase inhibitor"/>
    <property type="match status" value="1"/>
</dbReference>
<accession>A0ABM3KUQ3</accession>
<sequence>MSKEDVRASRLARSLDVGMDQADLRERGEASCTANLKGLAVYTLNLAHTNARKSLTLANSLAKTTTNPQLKQRYSSCAKSYDEAVGNIENALKDLALGDFNGVNIVTSSAMTEIDDCQDKFMQPPKGYVVAFEE</sequence>
<dbReference type="Pfam" id="PF04043">
    <property type="entry name" value="PMEI"/>
    <property type="match status" value="1"/>
</dbReference>
<reference evidence="6" key="1">
    <citation type="submission" date="2025-08" db="UniProtKB">
        <authorList>
            <consortium name="RefSeq"/>
        </authorList>
    </citation>
    <scope>IDENTIFICATION</scope>
    <source>
        <tissue evidence="6">Stem</tissue>
    </source>
</reference>
<name>A0ABM3KUQ3_CUCME</name>
<dbReference type="InterPro" id="IPR034086">
    <property type="entry name" value="PMEI_plant"/>
</dbReference>
<evidence type="ECO:0000313" key="5">
    <source>
        <dbReference type="Proteomes" id="UP001652600"/>
    </source>
</evidence>